<reference evidence="2 3" key="2">
    <citation type="submission" date="2019-01" db="EMBL/GenBank/DDBJ databases">
        <title>The decoding of complex shrimp genome reveals the adaptation for benthos swimmer, frequently molting mechanism and breeding impact on genome.</title>
        <authorList>
            <person name="Sun Y."/>
            <person name="Gao Y."/>
            <person name="Yu Y."/>
        </authorList>
    </citation>
    <scope>NUCLEOTIDE SEQUENCE [LARGE SCALE GENOMIC DNA]</scope>
    <source>
        <tissue evidence="2">Muscle</tissue>
    </source>
</reference>
<gene>
    <name evidence="2" type="ORF">C7M84_023754</name>
</gene>
<dbReference type="EMBL" id="QCYY01000743">
    <property type="protein sequence ID" value="ROT83070.1"/>
    <property type="molecule type" value="Genomic_DNA"/>
</dbReference>
<protein>
    <submittedName>
        <fullName evidence="2">Uncharacterized protein</fullName>
    </submittedName>
</protein>
<organism evidence="2 3">
    <name type="scientific">Penaeus vannamei</name>
    <name type="common">Whiteleg shrimp</name>
    <name type="synonym">Litopenaeus vannamei</name>
    <dbReference type="NCBI Taxonomy" id="6689"/>
    <lineage>
        <taxon>Eukaryota</taxon>
        <taxon>Metazoa</taxon>
        <taxon>Ecdysozoa</taxon>
        <taxon>Arthropoda</taxon>
        <taxon>Crustacea</taxon>
        <taxon>Multicrustacea</taxon>
        <taxon>Malacostraca</taxon>
        <taxon>Eumalacostraca</taxon>
        <taxon>Eucarida</taxon>
        <taxon>Decapoda</taxon>
        <taxon>Dendrobranchiata</taxon>
        <taxon>Penaeoidea</taxon>
        <taxon>Penaeidae</taxon>
        <taxon>Penaeus</taxon>
    </lineage>
</organism>
<feature type="region of interest" description="Disordered" evidence="1">
    <location>
        <begin position="347"/>
        <end position="383"/>
    </location>
</feature>
<comment type="caution">
    <text evidence="2">The sequence shown here is derived from an EMBL/GenBank/DDBJ whole genome shotgun (WGS) entry which is preliminary data.</text>
</comment>
<reference evidence="2 3" key="1">
    <citation type="submission" date="2018-04" db="EMBL/GenBank/DDBJ databases">
        <authorList>
            <person name="Zhang X."/>
            <person name="Yuan J."/>
            <person name="Li F."/>
            <person name="Xiang J."/>
        </authorList>
    </citation>
    <scope>NUCLEOTIDE SEQUENCE [LARGE SCALE GENOMIC DNA]</scope>
    <source>
        <tissue evidence="2">Muscle</tissue>
    </source>
</reference>
<proteinExistence type="predicted"/>
<keyword evidence="3" id="KW-1185">Reference proteome</keyword>
<evidence type="ECO:0000313" key="2">
    <source>
        <dbReference type="EMBL" id="ROT83070.1"/>
    </source>
</evidence>
<evidence type="ECO:0000313" key="3">
    <source>
        <dbReference type="Proteomes" id="UP000283509"/>
    </source>
</evidence>
<dbReference type="Proteomes" id="UP000283509">
    <property type="component" value="Unassembled WGS sequence"/>
</dbReference>
<name>A0A3R7QYA9_PENVA</name>
<evidence type="ECO:0000256" key="1">
    <source>
        <dbReference type="SAM" id="MobiDB-lite"/>
    </source>
</evidence>
<accession>A0A3R7QYA9</accession>
<dbReference type="AlphaFoldDB" id="A0A3R7QYA9"/>
<sequence length="429" mass="47335">MTKKSLFLFLQPPPYPGYLNEHHEYKVCFGGRFLYRPGWLFTGPALCNWRFPARPEFIPSHKSFGSHPGVTVSAPTKSLDPSPERLRSFPGDHNTCSTPCLMLPSPHIWRLRLCRYFHGLPFTPRQTHTLFSSLLSFPLSLSFLPLPLLLFLSQTHGSSSAIPATSSPDPIISHSLPLITGLISAIPHRRRPCLSVRALADVAPGPLCPADLGFQLLYSFSTPPSIPLEPTKDLLTHLGSLSTPPRTSRATDPPAGIRSPLIRVLPLIPRYLLRAKNWNPNHDDAPLPPAATTFAATFRSTNRYNKAAFHRLCPLNEGIYHPTYRIDTSHATPPASLLAATEDPATFSLPGKKGIGGEEEGKGGRATKEDAGEKEWATGRKREKRRDLTGINWIQKLARTSTILISPAKKTNGKNKCINQTATTRNHAL</sequence>
<feature type="compositionally biased region" description="Basic and acidic residues" evidence="1">
    <location>
        <begin position="355"/>
        <end position="383"/>
    </location>
</feature>